<dbReference type="GO" id="GO:0016301">
    <property type="term" value="F:kinase activity"/>
    <property type="evidence" value="ECO:0007669"/>
    <property type="project" value="UniProtKB-KW"/>
</dbReference>
<dbReference type="Proteomes" id="UP000051298">
    <property type="component" value="Unassembled WGS sequence"/>
</dbReference>
<proteinExistence type="predicted"/>
<dbReference type="SUPFAM" id="SSF56112">
    <property type="entry name" value="Protein kinase-like (PK-like)"/>
    <property type="match status" value="1"/>
</dbReference>
<keyword evidence="2" id="KW-0418">Kinase</keyword>
<dbReference type="InterPro" id="IPR011009">
    <property type="entry name" value="Kinase-like_dom_sf"/>
</dbReference>
<gene>
    <name evidence="2" type="ORF">THS5294_01095</name>
</gene>
<dbReference type="Gene3D" id="3.30.200.20">
    <property type="entry name" value="Phosphorylase Kinase, domain 1"/>
    <property type="match status" value="1"/>
</dbReference>
<sequence>MTNRADDITAFLAQTEWATAKQQPLQQDASNRRYVRLVQDNRRAILMDAPASAGEDVRPFVDITTRLRDAGLSAPEIYAQDVAAGLLLLEDLGDDLFADTLARAPEMEVELYTAAVDVLIALHHQTPAPGLAPYDAATMGPLAALAAVWYAPSQTLETEIAQTVSTLAADILPERMGMIQRDYHAQNLLWLPDRSGLSRVGLLDYQDAMLGPLAYDLVSLTLDARRNVDPAIHTAMIAHFAAGTGQTVDAVTRQAALCGAQRNLRILGVFARLWVRDGKANYLSLLPRVWRHLQTCLAHPDLAPLATLCAALPAPDANHLAQIKARR</sequence>
<dbReference type="Pfam" id="PF01636">
    <property type="entry name" value="APH"/>
    <property type="match status" value="1"/>
</dbReference>
<keyword evidence="2" id="KW-0808">Transferase</keyword>
<dbReference type="AlphaFoldDB" id="A0A0P1EXJ5"/>
<evidence type="ECO:0000313" key="2">
    <source>
        <dbReference type="EMBL" id="CUH59807.1"/>
    </source>
</evidence>
<dbReference type="InterPro" id="IPR002575">
    <property type="entry name" value="Aminoglycoside_PTrfase"/>
</dbReference>
<dbReference type="STRING" id="266809.PM03_08975"/>
<dbReference type="Gene3D" id="3.90.1200.10">
    <property type="match status" value="1"/>
</dbReference>
<reference evidence="2 3" key="1">
    <citation type="submission" date="2015-09" db="EMBL/GenBank/DDBJ databases">
        <authorList>
            <consortium name="Swine Surveillance"/>
        </authorList>
    </citation>
    <scope>NUCLEOTIDE SEQUENCE [LARGE SCALE GENOMIC DNA]</scope>
    <source>
        <strain evidence="2 3">CECT 5294</strain>
    </source>
</reference>
<organism evidence="2 3">
    <name type="scientific">Thalassobacter stenotrophicus</name>
    <dbReference type="NCBI Taxonomy" id="266809"/>
    <lineage>
        <taxon>Bacteria</taxon>
        <taxon>Pseudomonadati</taxon>
        <taxon>Pseudomonadota</taxon>
        <taxon>Alphaproteobacteria</taxon>
        <taxon>Rhodobacterales</taxon>
        <taxon>Roseobacteraceae</taxon>
        <taxon>Thalassobacter</taxon>
    </lineage>
</organism>
<dbReference type="EMBL" id="CYRX01000011">
    <property type="protein sequence ID" value="CUH59807.1"/>
    <property type="molecule type" value="Genomic_DNA"/>
</dbReference>
<protein>
    <submittedName>
        <fullName evidence="2">Putative phosphotransferase related to Ser/Thr protein kinases</fullName>
    </submittedName>
</protein>
<name>A0A0P1EXJ5_9RHOB</name>
<dbReference type="eggNOG" id="COG3178">
    <property type="taxonomic scope" value="Bacteria"/>
</dbReference>
<evidence type="ECO:0000259" key="1">
    <source>
        <dbReference type="Pfam" id="PF01636"/>
    </source>
</evidence>
<evidence type="ECO:0000313" key="3">
    <source>
        <dbReference type="Proteomes" id="UP000051298"/>
    </source>
</evidence>
<feature type="domain" description="Aminoglycoside phosphotransferase" evidence="1">
    <location>
        <begin position="22"/>
        <end position="241"/>
    </location>
</feature>
<dbReference type="RefSeq" id="WP_058122926.1">
    <property type="nucleotide sequence ID" value="NZ_CYRX01000011.1"/>
</dbReference>
<accession>A0A0P1EXJ5</accession>